<keyword evidence="1" id="KW-0472">Membrane</keyword>
<sequence>MTAAQKGMIAIGLTILSGLFALKGLSLSQSLDDRDGAGTGVYFLFFEINDRVSWGNVMGYAYGFWTASLILFITASLFVKSIRVKKLTLHERKS</sequence>
<comment type="caution">
    <text evidence="2">The sequence shown here is derived from an EMBL/GenBank/DDBJ whole genome shotgun (WGS) entry which is preliminary data.</text>
</comment>
<keyword evidence="3" id="KW-1185">Reference proteome</keyword>
<accession>A0A4Y8LN85</accession>
<organism evidence="2 3">
    <name type="scientific">Jeotgalibacillus salarius</name>
    <dbReference type="NCBI Taxonomy" id="546023"/>
    <lineage>
        <taxon>Bacteria</taxon>
        <taxon>Bacillati</taxon>
        <taxon>Bacillota</taxon>
        <taxon>Bacilli</taxon>
        <taxon>Bacillales</taxon>
        <taxon>Caryophanaceae</taxon>
        <taxon>Jeotgalibacillus</taxon>
    </lineage>
</organism>
<reference evidence="2 3" key="1">
    <citation type="submission" date="2019-03" db="EMBL/GenBank/DDBJ databases">
        <authorList>
            <person name="Yang Y."/>
        </authorList>
    </citation>
    <scope>NUCLEOTIDE SEQUENCE [LARGE SCALE GENOMIC DNA]</scope>
    <source>
        <strain evidence="2 3">ASL-1</strain>
    </source>
</reference>
<dbReference type="EMBL" id="SORX01000003">
    <property type="protein sequence ID" value="TFE02213.1"/>
    <property type="molecule type" value="Genomic_DNA"/>
</dbReference>
<dbReference type="AlphaFoldDB" id="A0A4Y8LN85"/>
<evidence type="ECO:0000256" key="1">
    <source>
        <dbReference type="SAM" id="Phobius"/>
    </source>
</evidence>
<dbReference type="RefSeq" id="WP_134380916.1">
    <property type="nucleotide sequence ID" value="NZ_SORX01000003.1"/>
</dbReference>
<gene>
    <name evidence="2" type="ORF">E2626_06440</name>
</gene>
<proteinExistence type="predicted"/>
<evidence type="ECO:0000313" key="3">
    <source>
        <dbReference type="Proteomes" id="UP000297776"/>
    </source>
</evidence>
<feature type="transmembrane region" description="Helical" evidence="1">
    <location>
        <begin position="60"/>
        <end position="79"/>
    </location>
</feature>
<protein>
    <submittedName>
        <fullName evidence="2">Uncharacterized protein</fullName>
    </submittedName>
</protein>
<keyword evidence="1" id="KW-0812">Transmembrane</keyword>
<dbReference type="Proteomes" id="UP000297776">
    <property type="component" value="Unassembled WGS sequence"/>
</dbReference>
<name>A0A4Y8LN85_9BACL</name>
<dbReference type="OrthoDB" id="2454425at2"/>
<evidence type="ECO:0000313" key="2">
    <source>
        <dbReference type="EMBL" id="TFE02213.1"/>
    </source>
</evidence>
<keyword evidence="1" id="KW-1133">Transmembrane helix</keyword>